<dbReference type="SUPFAM" id="SSF51445">
    <property type="entry name" value="(Trans)glycosidases"/>
    <property type="match status" value="1"/>
</dbReference>
<evidence type="ECO:0000313" key="2">
    <source>
        <dbReference type="EMBL" id="KAJ7970776.1"/>
    </source>
</evidence>
<dbReference type="EMBL" id="JARAOO010000004">
    <property type="protein sequence ID" value="KAJ7970776.1"/>
    <property type="molecule type" value="Genomic_DNA"/>
</dbReference>
<dbReference type="KEGG" id="qsa:O6P43_008905"/>
<dbReference type="AlphaFoldDB" id="A0AAD7M6A9"/>
<comment type="caution">
    <text evidence="2">The sequence shown here is derived from an EMBL/GenBank/DDBJ whole genome shotgun (WGS) entry which is preliminary data.</text>
</comment>
<reference evidence="2" key="1">
    <citation type="journal article" date="2023" name="Science">
        <title>Elucidation of the pathway for biosynthesis of saponin adjuvants from the soapbark tree.</title>
        <authorList>
            <person name="Reed J."/>
            <person name="Orme A."/>
            <person name="El-Demerdash A."/>
            <person name="Owen C."/>
            <person name="Martin L.B.B."/>
            <person name="Misra R.C."/>
            <person name="Kikuchi S."/>
            <person name="Rejzek M."/>
            <person name="Martin A.C."/>
            <person name="Harkess A."/>
            <person name="Leebens-Mack J."/>
            <person name="Louveau T."/>
            <person name="Stephenson M.J."/>
            <person name="Osbourn A."/>
        </authorList>
    </citation>
    <scope>NUCLEOTIDE SEQUENCE</scope>
    <source>
        <strain evidence="2">S10</strain>
    </source>
</reference>
<keyword evidence="3" id="KW-1185">Reference proteome</keyword>
<dbReference type="Proteomes" id="UP001163823">
    <property type="component" value="Chromosome 4"/>
</dbReference>
<proteinExistence type="predicted"/>
<sequence length="272" mass="30753">MADLTPSVPIQPATGKPFVFAIYIGEKSRTIKFSDIPIISDEIDFQFIVAFARDYDIHDQPTNGLFQPYWDKGHFSRANIEDIRAKHPRVKSLVGQDDSSISETFGFDGIDIHYNGIATTIDVFVNTVGHLIRSIKAIKGSDFIVSISPSPELDQHYLPLYQNYKQHIDFVNYQFYAESDPIKSVKDFKSIYINKIDVNNYYDAKLLAGFSTATSDSGTLKKEVFFQASRDLKSDNLLSGIFIWSADNSESDQKNFNNEEEAQDILDSSSKN</sequence>
<feature type="region of interest" description="Disordered" evidence="1">
    <location>
        <begin position="250"/>
        <end position="272"/>
    </location>
</feature>
<organism evidence="2 3">
    <name type="scientific">Quillaja saponaria</name>
    <name type="common">Soap bark tree</name>
    <dbReference type="NCBI Taxonomy" id="32244"/>
    <lineage>
        <taxon>Eukaryota</taxon>
        <taxon>Viridiplantae</taxon>
        <taxon>Streptophyta</taxon>
        <taxon>Embryophyta</taxon>
        <taxon>Tracheophyta</taxon>
        <taxon>Spermatophyta</taxon>
        <taxon>Magnoliopsida</taxon>
        <taxon>eudicotyledons</taxon>
        <taxon>Gunneridae</taxon>
        <taxon>Pentapetalae</taxon>
        <taxon>rosids</taxon>
        <taxon>fabids</taxon>
        <taxon>Fabales</taxon>
        <taxon>Quillajaceae</taxon>
        <taxon>Quillaja</taxon>
    </lineage>
</organism>
<protein>
    <submittedName>
        <fullName evidence="2">Chitinase 2-like</fullName>
    </submittedName>
</protein>
<dbReference type="PANTHER" id="PTHR46476:SF13">
    <property type="entry name" value="2, PUTATIVE, EXPRESSED-RELATED"/>
    <property type="match status" value="1"/>
</dbReference>
<evidence type="ECO:0000256" key="1">
    <source>
        <dbReference type="SAM" id="MobiDB-lite"/>
    </source>
</evidence>
<evidence type="ECO:0000313" key="3">
    <source>
        <dbReference type="Proteomes" id="UP001163823"/>
    </source>
</evidence>
<dbReference type="Gene3D" id="3.20.20.80">
    <property type="entry name" value="Glycosidases"/>
    <property type="match status" value="2"/>
</dbReference>
<accession>A0AAD7M6A9</accession>
<gene>
    <name evidence="2" type="ORF">O6P43_008905</name>
</gene>
<dbReference type="InterPro" id="IPR017853">
    <property type="entry name" value="GH"/>
</dbReference>
<dbReference type="PANTHER" id="PTHR46476">
    <property type="entry name" value="CHITINASE 2-LIKE"/>
    <property type="match status" value="1"/>
</dbReference>
<name>A0AAD7M6A9_QUISA</name>